<proteinExistence type="predicted"/>
<evidence type="ECO:0000313" key="2">
    <source>
        <dbReference type="Proteomes" id="UP001146120"/>
    </source>
</evidence>
<protein>
    <submittedName>
        <fullName evidence="1">Uncharacterized protein</fullName>
    </submittedName>
</protein>
<reference evidence="1" key="2">
    <citation type="journal article" date="2023" name="Microbiol Resour">
        <title>Decontamination and Annotation of the Draft Genome Sequence of the Oomycete Lagenidium giganteum ARSEF 373.</title>
        <authorList>
            <person name="Morgan W.R."/>
            <person name="Tartar A."/>
        </authorList>
    </citation>
    <scope>NUCLEOTIDE SEQUENCE</scope>
    <source>
        <strain evidence="1">ARSEF 373</strain>
    </source>
</reference>
<dbReference type="EMBL" id="DAKRPA010000022">
    <property type="protein sequence ID" value="DBA03222.1"/>
    <property type="molecule type" value="Genomic_DNA"/>
</dbReference>
<dbReference type="AlphaFoldDB" id="A0AAV2ZCY8"/>
<gene>
    <name evidence="1" type="ORF">N0F65_003942</name>
</gene>
<organism evidence="1 2">
    <name type="scientific">Lagenidium giganteum</name>
    <dbReference type="NCBI Taxonomy" id="4803"/>
    <lineage>
        <taxon>Eukaryota</taxon>
        <taxon>Sar</taxon>
        <taxon>Stramenopiles</taxon>
        <taxon>Oomycota</taxon>
        <taxon>Peronosporomycetes</taxon>
        <taxon>Pythiales</taxon>
        <taxon>Pythiaceae</taxon>
    </lineage>
</organism>
<dbReference type="Proteomes" id="UP001146120">
    <property type="component" value="Unassembled WGS sequence"/>
</dbReference>
<name>A0AAV2ZCY8_9STRA</name>
<comment type="caution">
    <text evidence="1">The sequence shown here is derived from an EMBL/GenBank/DDBJ whole genome shotgun (WGS) entry which is preliminary data.</text>
</comment>
<sequence>MNEFLYESPLKSDTPVKISKSERVVSVFDGNFPSYTSGILTYAVSSQLTGGKGFASLRDAYITLQYVVTLKNTGAAAMGAAVNRFCTGFKTVSAIAAGVETGLNPYIWVTQRSGVSTTIAQQNGKGAFVTTGVTGNVAPAAAGTIAGTWYHMLKIRLVDLHPIFKELDLVGNPQIKLNLKN</sequence>
<reference evidence="1" key="1">
    <citation type="submission" date="2022-11" db="EMBL/GenBank/DDBJ databases">
        <authorList>
            <person name="Morgan W.R."/>
            <person name="Tartar A."/>
        </authorList>
    </citation>
    <scope>NUCLEOTIDE SEQUENCE</scope>
    <source>
        <strain evidence="1">ARSEF 373</strain>
    </source>
</reference>
<keyword evidence="2" id="KW-1185">Reference proteome</keyword>
<evidence type="ECO:0000313" key="1">
    <source>
        <dbReference type="EMBL" id="DBA03222.1"/>
    </source>
</evidence>
<accession>A0AAV2ZCY8</accession>